<keyword evidence="1" id="KW-0175">Coiled coil</keyword>
<dbReference type="RefSeq" id="WP_116011899.1">
    <property type="nucleotide sequence ID" value="NZ_QNUH01000007.1"/>
</dbReference>
<dbReference type="Pfam" id="PF01381">
    <property type="entry name" value="HTH_3"/>
    <property type="match status" value="1"/>
</dbReference>
<comment type="caution">
    <text evidence="3">The sequence shown here is derived from an EMBL/GenBank/DDBJ whole genome shotgun (WGS) entry which is preliminary data.</text>
</comment>
<dbReference type="SUPFAM" id="SSF47413">
    <property type="entry name" value="lambda repressor-like DNA-binding domains"/>
    <property type="match status" value="1"/>
</dbReference>
<dbReference type="InterPro" id="IPR010982">
    <property type="entry name" value="Lambda_DNA-bd_dom_sf"/>
</dbReference>
<dbReference type="Proteomes" id="UP000257030">
    <property type="component" value="Unassembled WGS sequence"/>
</dbReference>
<sequence length="120" mass="13878">MKTHERLKKLRKQLGFSQAQMGKILGTDASNYSRKERGEVKIYLDEWEKLAKALGVSPGDLRDHEVKPFFQSGNPPSDHMGYANIPTFILETQKKYIEKLEQENRDLIKENNKLKNSEVS</sequence>
<gene>
    <name evidence="3" type="ORF">DRF60_09670</name>
</gene>
<dbReference type="GO" id="GO:0003677">
    <property type="term" value="F:DNA binding"/>
    <property type="evidence" value="ECO:0007669"/>
    <property type="project" value="InterPro"/>
</dbReference>
<accession>A0A3D9DIS7</accession>
<dbReference type="AlphaFoldDB" id="A0A3D9DIS7"/>
<evidence type="ECO:0000256" key="1">
    <source>
        <dbReference type="SAM" id="Coils"/>
    </source>
</evidence>
<reference evidence="3 4" key="1">
    <citation type="journal article" date="2010" name="Syst. Appl. Microbiol.">
        <title>Four new species of Chryseobacterium from the rhizosphere of coastal sand dune plants, Chryseobacterium elymi sp. nov., Chryseobacterium hagamense sp. nov., Chryseobacterium lathyri sp. nov. and Chryseobacterium rhizosphaerae sp. nov.</title>
        <authorList>
            <person name="Cho S.H."/>
            <person name="Lee K.S."/>
            <person name="Shin D.S."/>
            <person name="Han J.H."/>
            <person name="Park K.S."/>
            <person name="Lee C.H."/>
            <person name="Park K.H."/>
            <person name="Kim S.B."/>
        </authorList>
    </citation>
    <scope>NUCLEOTIDE SEQUENCE [LARGE SCALE GENOMIC DNA]</scope>
    <source>
        <strain evidence="3 4">KCTC 22547</strain>
    </source>
</reference>
<dbReference type="SMART" id="SM00530">
    <property type="entry name" value="HTH_XRE"/>
    <property type="match status" value="1"/>
</dbReference>
<dbReference type="Gene3D" id="1.10.260.40">
    <property type="entry name" value="lambda repressor-like DNA-binding domains"/>
    <property type="match status" value="1"/>
</dbReference>
<feature type="coiled-coil region" evidence="1">
    <location>
        <begin position="90"/>
        <end position="120"/>
    </location>
</feature>
<evidence type="ECO:0000313" key="4">
    <source>
        <dbReference type="Proteomes" id="UP000257030"/>
    </source>
</evidence>
<organism evidence="3 4">
    <name type="scientific">Chryseobacterium elymi</name>
    <dbReference type="NCBI Taxonomy" id="395936"/>
    <lineage>
        <taxon>Bacteria</taxon>
        <taxon>Pseudomonadati</taxon>
        <taxon>Bacteroidota</taxon>
        <taxon>Flavobacteriia</taxon>
        <taxon>Flavobacteriales</taxon>
        <taxon>Weeksellaceae</taxon>
        <taxon>Chryseobacterium group</taxon>
        <taxon>Chryseobacterium</taxon>
    </lineage>
</organism>
<dbReference type="InterPro" id="IPR001387">
    <property type="entry name" value="Cro/C1-type_HTH"/>
</dbReference>
<proteinExistence type="predicted"/>
<protein>
    <submittedName>
        <fullName evidence="3">Transcriptional regulator</fullName>
    </submittedName>
</protein>
<dbReference type="OrthoDB" id="1274166at2"/>
<keyword evidence="4" id="KW-1185">Reference proteome</keyword>
<dbReference type="EMBL" id="QNUH01000007">
    <property type="protein sequence ID" value="REC77930.1"/>
    <property type="molecule type" value="Genomic_DNA"/>
</dbReference>
<evidence type="ECO:0000313" key="3">
    <source>
        <dbReference type="EMBL" id="REC77930.1"/>
    </source>
</evidence>
<name>A0A3D9DIS7_9FLAO</name>
<dbReference type="CDD" id="cd00093">
    <property type="entry name" value="HTH_XRE"/>
    <property type="match status" value="1"/>
</dbReference>
<feature type="domain" description="HTH cro/C1-type" evidence="2">
    <location>
        <begin position="7"/>
        <end position="61"/>
    </location>
</feature>
<evidence type="ECO:0000259" key="2">
    <source>
        <dbReference type="PROSITE" id="PS50943"/>
    </source>
</evidence>
<dbReference type="PROSITE" id="PS50943">
    <property type="entry name" value="HTH_CROC1"/>
    <property type="match status" value="1"/>
</dbReference>